<reference evidence="1 2" key="1">
    <citation type="submission" date="2023-02" db="EMBL/GenBank/DDBJ databases">
        <title>LHISI_Scaffold_Assembly.</title>
        <authorList>
            <person name="Stuart O.P."/>
            <person name="Cleave R."/>
            <person name="Magrath M.J.L."/>
            <person name="Mikheyev A.S."/>
        </authorList>
    </citation>
    <scope>NUCLEOTIDE SEQUENCE [LARGE SCALE GENOMIC DNA]</scope>
    <source>
        <strain evidence="1">Daus_M_001</strain>
        <tissue evidence="1">Leg muscle</tissue>
    </source>
</reference>
<protein>
    <submittedName>
        <fullName evidence="1">Uncharacterized protein</fullName>
    </submittedName>
</protein>
<organism evidence="1 2">
    <name type="scientific">Dryococelus australis</name>
    <dbReference type="NCBI Taxonomy" id="614101"/>
    <lineage>
        <taxon>Eukaryota</taxon>
        <taxon>Metazoa</taxon>
        <taxon>Ecdysozoa</taxon>
        <taxon>Arthropoda</taxon>
        <taxon>Hexapoda</taxon>
        <taxon>Insecta</taxon>
        <taxon>Pterygota</taxon>
        <taxon>Neoptera</taxon>
        <taxon>Polyneoptera</taxon>
        <taxon>Phasmatodea</taxon>
        <taxon>Verophasmatodea</taxon>
        <taxon>Anareolatae</taxon>
        <taxon>Phasmatidae</taxon>
        <taxon>Eurycanthinae</taxon>
        <taxon>Dryococelus</taxon>
    </lineage>
</organism>
<evidence type="ECO:0000313" key="2">
    <source>
        <dbReference type="Proteomes" id="UP001159363"/>
    </source>
</evidence>
<gene>
    <name evidence="1" type="ORF">PR048_011572</name>
</gene>
<accession>A0ABQ9HLX5</accession>
<dbReference type="Proteomes" id="UP001159363">
    <property type="component" value="Chromosome X"/>
</dbReference>
<name>A0ABQ9HLX5_9NEOP</name>
<dbReference type="EMBL" id="JARBHB010000004">
    <property type="protein sequence ID" value="KAJ8885375.1"/>
    <property type="molecule type" value="Genomic_DNA"/>
</dbReference>
<evidence type="ECO:0000313" key="1">
    <source>
        <dbReference type="EMBL" id="KAJ8885375.1"/>
    </source>
</evidence>
<sequence length="64" mass="7476">MIQEKLKIPSHNTVKHVDSKWLTLEIAARTLNEPLEEDIASYQGQYYRNSDTFCVLKCSNFLFP</sequence>
<comment type="caution">
    <text evidence="1">The sequence shown here is derived from an EMBL/GenBank/DDBJ whole genome shotgun (WGS) entry which is preliminary data.</text>
</comment>
<keyword evidence="2" id="KW-1185">Reference proteome</keyword>
<proteinExistence type="predicted"/>